<keyword evidence="2 6" id="KW-0812">Transmembrane</keyword>
<gene>
    <name evidence="7" type="ORF">GCM10009744_58400</name>
</gene>
<sequence length="421" mass="43902">MADESAPKPGHFLPGGAGDAPKSGAADPGPANPETPKPGHFLPGGAGGVAPAPERRPTVPAESTPLTAPTPRIGSSTNAPAGPPQLSGSRLGPPPPGDPAAAAFKARFSPDPVPFVPRKRSKGLIAAIVVGALLVVGGGVAAAAKLLSSYDDIVANPLGPPSLKSTESPADDPSTADPTSEPIPDSVVEKENKLYAVGKLTGGCKEPGYRPTSKESVRSYYQVLLTCMNKAWEPVVKKAGYSFHPPKLIIFDDGQETACGVQKKVSSYCDADGGSVAMPWQSIVDDYPKNKPLGRIDLADNLGYVYGVHVQKLTGIFDAASNLSDAAPNEGYRLEHDRRQALQAGCLSAVFLGANKAAFPIQGDLLKWWQWRTKHNGDELSDDKVRDHGSNKSVELWTGRGFSTGDPGSCNTFAAAANKVS</sequence>
<evidence type="ECO:0000256" key="1">
    <source>
        <dbReference type="ARBA" id="ARBA00004167"/>
    </source>
</evidence>
<evidence type="ECO:0000256" key="4">
    <source>
        <dbReference type="ARBA" id="ARBA00023136"/>
    </source>
</evidence>
<dbReference type="RefSeq" id="WP_344115728.1">
    <property type="nucleotide sequence ID" value="NZ_BAAANE010000011.1"/>
</dbReference>
<feature type="region of interest" description="Disordered" evidence="5">
    <location>
        <begin position="160"/>
        <end position="187"/>
    </location>
</feature>
<keyword evidence="8" id="KW-1185">Reference proteome</keyword>
<feature type="region of interest" description="Disordered" evidence="5">
    <location>
        <begin position="1"/>
        <end position="104"/>
    </location>
</feature>
<dbReference type="PANTHER" id="PTHR30168:SF0">
    <property type="entry name" value="INNER MEMBRANE PROTEIN"/>
    <property type="match status" value="1"/>
</dbReference>
<evidence type="ECO:0008006" key="9">
    <source>
        <dbReference type="Google" id="ProtNLM"/>
    </source>
</evidence>
<evidence type="ECO:0000256" key="5">
    <source>
        <dbReference type="SAM" id="MobiDB-lite"/>
    </source>
</evidence>
<dbReference type="InterPro" id="IPR007343">
    <property type="entry name" value="Uncharacterised_pept_Zn_put"/>
</dbReference>
<comment type="subcellular location">
    <subcellularLocation>
        <location evidence="1">Membrane</location>
        <topology evidence="1">Single-pass membrane protein</topology>
    </subcellularLocation>
</comment>
<evidence type="ECO:0000256" key="6">
    <source>
        <dbReference type="SAM" id="Phobius"/>
    </source>
</evidence>
<reference evidence="7 8" key="1">
    <citation type="journal article" date="2019" name="Int. J. Syst. Evol. Microbiol.">
        <title>The Global Catalogue of Microorganisms (GCM) 10K type strain sequencing project: providing services to taxonomists for standard genome sequencing and annotation.</title>
        <authorList>
            <consortium name="The Broad Institute Genomics Platform"/>
            <consortium name="The Broad Institute Genome Sequencing Center for Infectious Disease"/>
            <person name="Wu L."/>
            <person name="Ma J."/>
        </authorList>
    </citation>
    <scope>NUCLEOTIDE SEQUENCE [LARGE SCALE GENOMIC DNA]</scope>
    <source>
        <strain evidence="7 8">JCM 14306</strain>
    </source>
</reference>
<evidence type="ECO:0000256" key="2">
    <source>
        <dbReference type="ARBA" id="ARBA00022692"/>
    </source>
</evidence>
<dbReference type="Pfam" id="PF04228">
    <property type="entry name" value="Zn_peptidase"/>
    <property type="match status" value="1"/>
</dbReference>
<name>A0ABN2FRV5_9ACTN</name>
<keyword evidence="4 6" id="KW-0472">Membrane</keyword>
<keyword evidence="3 6" id="KW-1133">Transmembrane helix</keyword>
<feature type="transmembrane region" description="Helical" evidence="6">
    <location>
        <begin position="124"/>
        <end position="144"/>
    </location>
</feature>
<evidence type="ECO:0000313" key="7">
    <source>
        <dbReference type="EMBL" id="GAA1657645.1"/>
    </source>
</evidence>
<accession>A0ABN2FRV5</accession>
<comment type="caution">
    <text evidence="7">The sequence shown here is derived from an EMBL/GenBank/DDBJ whole genome shotgun (WGS) entry which is preliminary data.</text>
</comment>
<organism evidence="7 8">
    <name type="scientific">Kribbella alba</name>
    <dbReference type="NCBI Taxonomy" id="190197"/>
    <lineage>
        <taxon>Bacteria</taxon>
        <taxon>Bacillati</taxon>
        <taxon>Actinomycetota</taxon>
        <taxon>Actinomycetes</taxon>
        <taxon>Propionibacteriales</taxon>
        <taxon>Kribbellaceae</taxon>
        <taxon>Kribbella</taxon>
    </lineage>
</organism>
<dbReference type="PANTHER" id="PTHR30168">
    <property type="entry name" value="PUTATIVE MEMBRANE PROTEIN YPFJ"/>
    <property type="match status" value="1"/>
</dbReference>
<protein>
    <recommendedName>
        <fullName evidence="9">Metalloprotease</fullName>
    </recommendedName>
</protein>
<evidence type="ECO:0000256" key="3">
    <source>
        <dbReference type="ARBA" id="ARBA00022989"/>
    </source>
</evidence>
<dbReference type="EMBL" id="BAAANE010000011">
    <property type="protein sequence ID" value="GAA1657645.1"/>
    <property type="molecule type" value="Genomic_DNA"/>
</dbReference>
<evidence type="ECO:0000313" key="8">
    <source>
        <dbReference type="Proteomes" id="UP001501319"/>
    </source>
</evidence>
<proteinExistence type="predicted"/>
<dbReference type="Proteomes" id="UP001501319">
    <property type="component" value="Unassembled WGS sequence"/>
</dbReference>